<organism evidence="2 3">
    <name type="scientific">Staphylococcus felis</name>
    <dbReference type="NCBI Taxonomy" id="46127"/>
    <lineage>
        <taxon>Bacteria</taxon>
        <taxon>Bacillati</taxon>
        <taxon>Bacillota</taxon>
        <taxon>Bacilli</taxon>
        <taxon>Bacillales</taxon>
        <taxon>Staphylococcaceae</taxon>
        <taxon>Staphylococcus</taxon>
    </lineage>
</organism>
<dbReference type="EMBL" id="JAEDAQ010000024">
    <property type="protein sequence ID" value="MBH9581963.1"/>
    <property type="molecule type" value="Genomic_DNA"/>
</dbReference>
<name>A0A3E0IFB5_9STAP</name>
<dbReference type="InterPro" id="IPR058945">
    <property type="entry name" value="CntK"/>
</dbReference>
<evidence type="ECO:0000313" key="2">
    <source>
        <dbReference type="EMBL" id="REH98368.1"/>
    </source>
</evidence>
<sequence length="269" mass="30462">MTQGNVVFSKYNPSGNMTVLVHSTHPKSHYVNIANQLMATEHICCEQVGFIEKGHHDKLKLVMSGHEFCGNATISFLHYLKTQQLLPSHQVDVEVSGRQDLVSCKVHHDNSYEVTMPSQKQITSTKLNMKDQVLSAKRIEYDSYLHFVVPVQHINEEMKQAVEQFIQKTKWDVRFKTVGVMLYQHHNDYMEPFIYVPSISSMIWEQSCASGTASVGAYIHHQTGQSCHYRQISQPGGILSVSTKQNHNAYHTTIKGHVTTVATGTAYIE</sequence>
<evidence type="ECO:0000313" key="1">
    <source>
        <dbReference type="EMBL" id="MBH9581963.1"/>
    </source>
</evidence>
<dbReference type="Gene3D" id="3.10.310.10">
    <property type="entry name" value="Diaminopimelate Epimerase, Chain A, domain 1"/>
    <property type="match status" value="2"/>
</dbReference>
<dbReference type="SUPFAM" id="SSF54506">
    <property type="entry name" value="Diaminopimelate epimerase-like"/>
    <property type="match status" value="1"/>
</dbReference>
<dbReference type="RefSeq" id="WP_115856734.1">
    <property type="nucleotide sequence ID" value="NZ_CAJUZQ010000006.1"/>
</dbReference>
<dbReference type="Proteomes" id="UP000597038">
    <property type="component" value="Unassembled WGS sequence"/>
</dbReference>
<accession>A0A3E0IFB5</accession>
<protein>
    <submittedName>
        <fullName evidence="2">Histidine racemase CntK</fullName>
    </submittedName>
</protein>
<keyword evidence="4" id="KW-1185">Reference proteome</keyword>
<dbReference type="Pfam" id="PF26317">
    <property type="entry name" value="CntK_N"/>
    <property type="match status" value="1"/>
</dbReference>
<gene>
    <name evidence="2" type="primary">cntK</name>
    <name evidence="2" type="ORF">DOS83_03570</name>
    <name evidence="1" type="ORF">I9026_11335</name>
</gene>
<reference evidence="2 3" key="1">
    <citation type="journal article" date="2018" name="Vet. Microbiol.">
        <title>Characterisation of Staphylococcus felis isolated from cats using whole genome sequencing.</title>
        <authorList>
            <person name="Worthing K."/>
            <person name="Pang S."/>
            <person name="Trott D.J."/>
            <person name="Abraham S."/>
            <person name="Coombs G.W."/>
            <person name="Jordan D."/>
            <person name="McIntyre L."/>
            <person name="Davies M.R."/>
            <person name="Norris J."/>
        </authorList>
    </citation>
    <scope>NUCLEOTIDE SEQUENCE [LARGE SCALE GENOMIC DNA]</scope>
    <source>
        <strain evidence="2 3">F9</strain>
    </source>
</reference>
<evidence type="ECO:0000313" key="4">
    <source>
        <dbReference type="Proteomes" id="UP000597038"/>
    </source>
</evidence>
<dbReference type="InterPro" id="IPR058944">
    <property type="entry name" value="CntK-like"/>
</dbReference>
<proteinExistence type="predicted"/>
<evidence type="ECO:0000313" key="3">
    <source>
        <dbReference type="Proteomes" id="UP000256562"/>
    </source>
</evidence>
<dbReference type="NCBIfam" id="NF033599">
    <property type="entry name" value="His_racem_CntK"/>
    <property type="match status" value="1"/>
</dbReference>
<dbReference type="AlphaFoldDB" id="A0A3E0IFB5"/>
<comment type="caution">
    <text evidence="2">The sequence shown here is derived from an EMBL/GenBank/DDBJ whole genome shotgun (WGS) entry which is preliminary data.</text>
</comment>
<reference evidence="1 4" key="2">
    <citation type="submission" date="2020-12" db="EMBL/GenBank/DDBJ databases">
        <title>Genomic analysis of Staphylococcus felis from a cat with skin infection.</title>
        <authorList>
            <person name="Aslantas O."/>
            <person name="Keskin O."/>
            <person name="Buyukaltay K."/>
            <person name="Gullu Yucetepe A."/>
        </authorList>
    </citation>
    <scope>NUCLEOTIDE SEQUENCE [LARGE SCALE GENOMIC DNA]</scope>
    <source>
        <strain evidence="1 4">HARRANVET</strain>
    </source>
</reference>
<dbReference type="Proteomes" id="UP000256562">
    <property type="component" value="Unassembled WGS sequence"/>
</dbReference>
<dbReference type="EMBL" id="QKXQ01000152">
    <property type="protein sequence ID" value="REH98368.1"/>
    <property type="molecule type" value="Genomic_DNA"/>
</dbReference>
<dbReference type="OrthoDB" id="9813391at2"/>